<evidence type="ECO:0000256" key="2">
    <source>
        <dbReference type="ARBA" id="ARBA00012544"/>
    </source>
</evidence>
<dbReference type="Pfam" id="PF00201">
    <property type="entry name" value="UDPGT"/>
    <property type="match status" value="2"/>
</dbReference>
<evidence type="ECO:0000256" key="6">
    <source>
        <dbReference type="ARBA" id="ARBA00047475"/>
    </source>
</evidence>
<protein>
    <recommendedName>
        <fullName evidence="2">glucuronosyltransferase</fullName>
        <ecNumber evidence="2">2.4.1.17</ecNumber>
    </recommendedName>
</protein>
<feature type="chain" id="PRO_5042201102" description="glucuronosyltransferase" evidence="8">
    <location>
        <begin position="17"/>
        <end position="376"/>
    </location>
</feature>
<reference evidence="10" key="1">
    <citation type="submission" date="2024-02" db="UniProtKB">
        <authorList>
            <consortium name="WormBaseParasite"/>
        </authorList>
    </citation>
    <scope>IDENTIFICATION</scope>
</reference>
<dbReference type="InterPro" id="IPR050271">
    <property type="entry name" value="UDP-glycosyltransferase"/>
</dbReference>
<evidence type="ECO:0000256" key="3">
    <source>
        <dbReference type="ARBA" id="ARBA00022676"/>
    </source>
</evidence>
<organism evidence="9 10">
    <name type="scientific">Mesorhabditis belari</name>
    <dbReference type="NCBI Taxonomy" id="2138241"/>
    <lineage>
        <taxon>Eukaryota</taxon>
        <taxon>Metazoa</taxon>
        <taxon>Ecdysozoa</taxon>
        <taxon>Nematoda</taxon>
        <taxon>Chromadorea</taxon>
        <taxon>Rhabditida</taxon>
        <taxon>Rhabditina</taxon>
        <taxon>Rhabditomorpha</taxon>
        <taxon>Rhabditoidea</taxon>
        <taxon>Rhabditidae</taxon>
        <taxon>Mesorhabditinae</taxon>
        <taxon>Mesorhabditis</taxon>
    </lineage>
</organism>
<feature type="compositionally biased region" description="Basic residues" evidence="7">
    <location>
        <begin position="355"/>
        <end position="364"/>
    </location>
</feature>
<sequence>MRFRILLCFLINAISASKIAIFTFEHSNSQAIFNNKLAIALADGGHEVLLVRPVVNSKLTVESLIHAQIKTFTPNNGYDYEIYRPFEDVKIKHMFRNSSIFEGFEMSSTFFDLSMHICNNTLSDQALIKHLKEEKIDLAFHHHMDFCQMALIQHLNISDLPPYPALLNSAGQFVPTSVLPSYVLQTGNEMSFLQRSLNHFVEFLNGHLRLSKQADGQTELARRLLGNHITNLIDFPKTANLVMLSGDPIIEFPIPTTRKVVYIGGLGTRKETKELPKEFENFITDARKILPPNAFRASWIPQDSLLANNKSILLITHAGYNSLMEAVQHGIPTIAIPLFSFGDQARNAHLFKKHGTTRSPQKRVSKNEHLASNTLF</sequence>
<dbReference type="EC" id="2.4.1.17" evidence="2"/>
<dbReference type="GO" id="GO:0015020">
    <property type="term" value="F:glucuronosyltransferase activity"/>
    <property type="evidence" value="ECO:0007669"/>
    <property type="project" value="UniProtKB-EC"/>
</dbReference>
<keyword evidence="3" id="KW-0328">Glycosyltransferase</keyword>
<evidence type="ECO:0000256" key="5">
    <source>
        <dbReference type="ARBA" id="ARBA00022729"/>
    </source>
</evidence>
<dbReference type="InterPro" id="IPR002213">
    <property type="entry name" value="UDP_glucos_trans"/>
</dbReference>
<keyword evidence="9" id="KW-1185">Reference proteome</keyword>
<name>A0AAF3JBT8_9BILA</name>
<feature type="region of interest" description="Disordered" evidence="7">
    <location>
        <begin position="355"/>
        <end position="376"/>
    </location>
</feature>
<evidence type="ECO:0000256" key="8">
    <source>
        <dbReference type="SAM" id="SignalP"/>
    </source>
</evidence>
<dbReference type="CDD" id="cd03784">
    <property type="entry name" value="GT1_Gtf-like"/>
    <property type="match status" value="1"/>
</dbReference>
<dbReference type="SUPFAM" id="SSF53756">
    <property type="entry name" value="UDP-Glycosyltransferase/glycogen phosphorylase"/>
    <property type="match status" value="1"/>
</dbReference>
<evidence type="ECO:0000256" key="1">
    <source>
        <dbReference type="ARBA" id="ARBA00009995"/>
    </source>
</evidence>
<comment type="similarity">
    <text evidence="1">Belongs to the UDP-glycosyltransferase family.</text>
</comment>
<dbReference type="Gene3D" id="3.40.50.2000">
    <property type="entry name" value="Glycogen Phosphorylase B"/>
    <property type="match status" value="1"/>
</dbReference>
<dbReference type="PANTHER" id="PTHR48043:SF145">
    <property type="entry name" value="FI06409P-RELATED"/>
    <property type="match status" value="1"/>
</dbReference>
<comment type="catalytic activity">
    <reaction evidence="6">
        <text>glucuronate acceptor + UDP-alpha-D-glucuronate = acceptor beta-D-glucuronoside + UDP + H(+)</text>
        <dbReference type="Rhea" id="RHEA:21032"/>
        <dbReference type="ChEBI" id="CHEBI:15378"/>
        <dbReference type="ChEBI" id="CHEBI:58052"/>
        <dbReference type="ChEBI" id="CHEBI:58223"/>
        <dbReference type="ChEBI" id="CHEBI:132367"/>
        <dbReference type="ChEBI" id="CHEBI:132368"/>
        <dbReference type="EC" id="2.4.1.17"/>
    </reaction>
</comment>
<dbReference type="AlphaFoldDB" id="A0AAF3JBT8"/>
<accession>A0AAF3JBT8</accession>
<evidence type="ECO:0000313" key="9">
    <source>
        <dbReference type="Proteomes" id="UP000887575"/>
    </source>
</evidence>
<feature type="signal peptide" evidence="8">
    <location>
        <begin position="1"/>
        <end position="16"/>
    </location>
</feature>
<dbReference type="PANTHER" id="PTHR48043">
    <property type="entry name" value="EG:EG0003.4 PROTEIN-RELATED"/>
    <property type="match status" value="1"/>
</dbReference>
<dbReference type="WBParaSite" id="MBELARI_LOCUS9148">
    <property type="protein sequence ID" value="MBELARI_LOCUS9148"/>
    <property type="gene ID" value="MBELARI_LOCUS9148"/>
</dbReference>
<dbReference type="Proteomes" id="UP000887575">
    <property type="component" value="Unassembled WGS sequence"/>
</dbReference>
<keyword evidence="4" id="KW-0808">Transferase</keyword>
<evidence type="ECO:0000256" key="4">
    <source>
        <dbReference type="ARBA" id="ARBA00022679"/>
    </source>
</evidence>
<keyword evidence="5 8" id="KW-0732">Signal</keyword>
<evidence type="ECO:0000256" key="7">
    <source>
        <dbReference type="SAM" id="MobiDB-lite"/>
    </source>
</evidence>
<proteinExistence type="inferred from homology"/>
<evidence type="ECO:0000313" key="10">
    <source>
        <dbReference type="WBParaSite" id="MBELARI_LOCUS9148"/>
    </source>
</evidence>